<feature type="repeat" description="PPR" evidence="5">
    <location>
        <begin position="506"/>
        <end position="540"/>
    </location>
</feature>
<dbReference type="EMBL" id="LNZH02000216">
    <property type="protein sequence ID" value="OCB84017.1"/>
    <property type="molecule type" value="Genomic_DNA"/>
</dbReference>
<evidence type="ECO:0000256" key="1">
    <source>
        <dbReference type="ARBA" id="ARBA00006192"/>
    </source>
</evidence>
<dbReference type="Proteomes" id="UP000757232">
    <property type="component" value="Unassembled WGS sequence"/>
</dbReference>
<evidence type="ECO:0000313" key="6">
    <source>
        <dbReference type="EMBL" id="OCB84017.1"/>
    </source>
</evidence>
<evidence type="ECO:0000256" key="2">
    <source>
        <dbReference type="ARBA" id="ARBA00022737"/>
    </source>
</evidence>
<name>A0A9Q5MXL8_SANBA</name>
<dbReference type="InterPro" id="IPR011990">
    <property type="entry name" value="TPR-like_helical_dom_sf"/>
</dbReference>
<accession>A0A9Q5MXL8</accession>
<sequence length="593" mass="69193">MHLILRLIAKGDMDRALAARDEYVKLGQKIAQDGAFARAAVDALSIVDPEVRSRKFIAWWSLTPLHEFPEQVELACSRIFNHPFDIPLLMDFCVLCAKSGFARTIERSRLLPHIFRYGHPDATTAFLVKLEHEAKESCTDDSPDDWMSMRNLAIRAHLTAGRKEIARQLYDGAVANNFRIEPEILKILETNTFAEALPRADTRTWQLRSHTPKDPHRPIPALARELRILRQITITRSRPPNFERFLAEFIQAYELLGRESRAIRMLREKVFRKSTYFVRSRWAAGEQLAYSWNKKPLAVLRTYMNYFLADSILAAESRRILSHWRLRQKPSSPKRWRVDWKLSQKPVKVEWKIWPSKPCMSTAWKAVLQLSSKDEITRLYALLLRHVEQSRVAPDKLSPGIATTSDRDKADKQYYDPSSHFVAIPPVIFPDQYYFHHFVVAFASRCAPRQGFQVIKDMERLGFTPSKESYGALAGAYARSGDLRRVLRILDFIDRDTRDSPPSRTLLATYNSVLRGFMNARMYHEARIIHQLMQDRGCFKDRDKRTRTIVHKLSRYEKGKYDKQLFRLRKVVLVNGRQLIIDKNRAEWLKELE</sequence>
<evidence type="ECO:0000256" key="5">
    <source>
        <dbReference type="PROSITE-ProRule" id="PRU00708"/>
    </source>
</evidence>
<reference evidence="6" key="1">
    <citation type="submission" date="2016-06" db="EMBL/GenBank/DDBJ databases">
        <title>Draft Genome sequence of the fungus Inonotus baumii.</title>
        <authorList>
            <person name="Zhu H."/>
            <person name="Lin W."/>
        </authorList>
    </citation>
    <scope>NUCLEOTIDE SEQUENCE</scope>
    <source>
        <strain evidence="6">821</strain>
    </source>
</reference>
<comment type="function">
    <text evidence="3">Regulates mitochondrial small subunit maturation by controlling 15S rRNA 5'-end processing. Localizes to the 5' precursor of the 15S rRNA in a position that is subsequently occupied by mS47 in the mature yeast mtSSU. Uses structure and sequence-specific RNA recognition, binding to a single-stranded region of the precursor and specifically recognizing bases -6 to -1. The exchange of Ccm1 for mS47 is coupled to the irreversible removal of precursor rRNA that is accompanied by conformational changes of the mitoribosomal proteins uS5m and mS26. These conformational changes signal completion of 5'-end rRNA processing through protection of the mature 5'-end of the 15S rRNA and stabilization of mS47. The removal of the 5' precursor together with the dissociation of Ccm1 may be catalyzed by the 5'-3' exoribonuclease Pet127. Involved in the specific removal of group I introns in mitochondrial encoded transcripts.</text>
</comment>
<dbReference type="OrthoDB" id="185373at2759"/>
<evidence type="ECO:0000256" key="4">
    <source>
        <dbReference type="ARBA" id="ARBA00044511"/>
    </source>
</evidence>
<dbReference type="PANTHER" id="PTHR47447:SF24">
    <property type="entry name" value="PENTATRICOPEPTIDE REPEAT-CONTAINING PROTEIN"/>
    <property type="match status" value="1"/>
</dbReference>
<dbReference type="Gene3D" id="1.25.40.10">
    <property type="entry name" value="Tetratricopeptide repeat domain"/>
    <property type="match status" value="1"/>
</dbReference>
<evidence type="ECO:0000313" key="7">
    <source>
        <dbReference type="Proteomes" id="UP000757232"/>
    </source>
</evidence>
<dbReference type="NCBIfam" id="TIGR00756">
    <property type="entry name" value="PPR"/>
    <property type="match status" value="1"/>
</dbReference>
<comment type="subunit">
    <text evidence="4">Binds to mitochondrial small subunit 15S rRNA.</text>
</comment>
<comment type="caution">
    <text evidence="6">The sequence shown here is derived from an EMBL/GenBank/DDBJ whole genome shotgun (WGS) entry which is preliminary data.</text>
</comment>
<evidence type="ECO:0000256" key="3">
    <source>
        <dbReference type="ARBA" id="ARBA00044493"/>
    </source>
</evidence>
<proteinExistence type="inferred from homology"/>
<protein>
    <recommendedName>
        <fullName evidence="8">Pentatricopeptide repeat-containing protein</fullName>
    </recommendedName>
</protein>
<keyword evidence="7" id="KW-1185">Reference proteome</keyword>
<dbReference type="InterPro" id="IPR002885">
    <property type="entry name" value="PPR_rpt"/>
</dbReference>
<evidence type="ECO:0008006" key="8">
    <source>
        <dbReference type="Google" id="ProtNLM"/>
    </source>
</evidence>
<organism evidence="6 7">
    <name type="scientific">Sanghuangporus baumii</name>
    <name type="common">Phellinus baumii</name>
    <dbReference type="NCBI Taxonomy" id="108892"/>
    <lineage>
        <taxon>Eukaryota</taxon>
        <taxon>Fungi</taxon>
        <taxon>Dikarya</taxon>
        <taxon>Basidiomycota</taxon>
        <taxon>Agaricomycotina</taxon>
        <taxon>Agaricomycetes</taxon>
        <taxon>Hymenochaetales</taxon>
        <taxon>Hymenochaetaceae</taxon>
        <taxon>Sanghuangporus</taxon>
    </lineage>
</organism>
<dbReference type="Pfam" id="PF01535">
    <property type="entry name" value="PPR"/>
    <property type="match status" value="2"/>
</dbReference>
<gene>
    <name evidence="6" type="ORF">A7U60_g8688</name>
</gene>
<dbReference type="PROSITE" id="PS51375">
    <property type="entry name" value="PPR"/>
    <property type="match status" value="1"/>
</dbReference>
<keyword evidence="2" id="KW-0677">Repeat</keyword>
<comment type="similarity">
    <text evidence="1">Belongs to the CCM1 family.</text>
</comment>
<dbReference type="AlphaFoldDB" id="A0A9Q5MXL8"/>
<dbReference type="PANTHER" id="PTHR47447">
    <property type="entry name" value="OS03G0856100 PROTEIN"/>
    <property type="match status" value="1"/>
</dbReference>